<dbReference type="EMBL" id="MVGT01002135">
    <property type="protein sequence ID" value="OVA09322.1"/>
    <property type="molecule type" value="Genomic_DNA"/>
</dbReference>
<dbReference type="AlphaFoldDB" id="A0A200QFW6"/>
<organism evidence="1 2">
    <name type="scientific">Macleaya cordata</name>
    <name type="common">Five-seeded plume-poppy</name>
    <name type="synonym">Bocconia cordata</name>
    <dbReference type="NCBI Taxonomy" id="56857"/>
    <lineage>
        <taxon>Eukaryota</taxon>
        <taxon>Viridiplantae</taxon>
        <taxon>Streptophyta</taxon>
        <taxon>Embryophyta</taxon>
        <taxon>Tracheophyta</taxon>
        <taxon>Spermatophyta</taxon>
        <taxon>Magnoliopsida</taxon>
        <taxon>Ranunculales</taxon>
        <taxon>Papaveraceae</taxon>
        <taxon>Papaveroideae</taxon>
        <taxon>Macleaya</taxon>
    </lineage>
</organism>
<proteinExistence type="predicted"/>
<sequence length="115" mass="13278">MAARPLRFIISHHQLPFFRSSNPLNHPSYLPDKRSKEVGFLGFRTIVCGVPLKHPEQRQQANLRRPISPTENLAQRIGKSIRRPGATSKARVYADVNVVRPKDYWDYETLTVQWG</sequence>
<reference evidence="1 2" key="1">
    <citation type="journal article" date="2017" name="Mol. Plant">
        <title>The Genome of Medicinal Plant Macleaya cordata Provides New Insights into Benzylisoquinoline Alkaloids Metabolism.</title>
        <authorList>
            <person name="Liu X."/>
            <person name="Liu Y."/>
            <person name="Huang P."/>
            <person name="Ma Y."/>
            <person name="Qing Z."/>
            <person name="Tang Q."/>
            <person name="Cao H."/>
            <person name="Cheng P."/>
            <person name="Zheng Y."/>
            <person name="Yuan Z."/>
            <person name="Zhou Y."/>
            <person name="Liu J."/>
            <person name="Tang Z."/>
            <person name="Zhuo Y."/>
            <person name="Zhang Y."/>
            <person name="Yu L."/>
            <person name="Huang J."/>
            <person name="Yang P."/>
            <person name="Peng Q."/>
            <person name="Zhang J."/>
            <person name="Jiang W."/>
            <person name="Zhang Z."/>
            <person name="Lin K."/>
            <person name="Ro D.K."/>
            <person name="Chen X."/>
            <person name="Xiong X."/>
            <person name="Shang Y."/>
            <person name="Huang S."/>
            <person name="Zeng J."/>
        </authorList>
    </citation>
    <scope>NUCLEOTIDE SEQUENCE [LARGE SCALE GENOMIC DNA]</scope>
    <source>
        <strain evidence="2">cv. BLH2017</strain>
        <tissue evidence="1">Root</tissue>
    </source>
</reference>
<dbReference type="STRING" id="56857.A0A200QFW6"/>
<gene>
    <name evidence="1" type="ORF">BVC80_897g29</name>
</gene>
<protein>
    <submittedName>
        <fullName evidence="1">Uncharacterized protein</fullName>
    </submittedName>
</protein>
<accession>A0A200QFW6</accession>
<dbReference type="InParanoid" id="A0A200QFW6"/>
<name>A0A200QFW6_MACCD</name>
<comment type="caution">
    <text evidence="1">The sequence shown here is derived from an EMBL/GenBank/DDBJ whole genome shotgun (WGS) entry which is preliminary data.</text>
</comment>
<evidence type="ECO:0000313" key="1">
    <source>
        <dbReference type="EMBL" id="OVA09322.1"/>
    </source>
</evidence>
<dbReference type="Proteomes" id="UP000195402">
    <property type="component" value="Unassembled WGS sequence"/>
</dbReference>
<dbReference type="OrthoDB" id="10254671at2759"/>
<keyword evidence="2" id="KW-1185">Reference proteome</keyword>
<evidence type="ECO:0000313" key="2">
    <source>
        <dbReference type="Proteomes" id="UP000195402"/>
    </source>
</evidence>